<dbReference type="InterPro" id="IPR027417">
    <property type="entry name" value="P-loop_NTPase"/>
</dbReference>
<evidence type="ECO:0000259" key="12">
    <source>
        <dbReference type="PROSITE" id="PS51038"/>
    </source>
</evidence>
<feature type="compositionally biased region" description="Acidic residues" evidence="11">
    <location>
        <begin position="359"/>
        <end position="378"/>
    </location>
</feature>
<dbReference type="SMART" id="SM00382">
    <property type="entry name" value="AAA"/>
    <property type="match status" value="1"/>
</dbReference>
<dbReference type="Pfam" id="PF01426">
    <property type="entry name" value="BAH"/>
    <property type="match status" value="1"/>
</dbReference>
<keyword evidence="3 10" id="KW-0235">DNA replication</keyword>
<keyword evidence="9 10" id="KW-0539">Nucleus</keyword>
<dbReference type="OMA" id="CSFHERL"/>
<comment type="subcellular location">
    <subcellularLocation>
        <location evidence="1 10">Nucleus</location>
    </subcellularLocation>
</comment>
<dbReference type="InterPro" id="IPR001025">
    <property type="entry name" value="BAH_dom"/>
</dbReference>
<accession>A0A5M3MZS7</accession>
<evidence type="ECO:0000256" key="2">
    <source>
        <dbReference type="ARBA" id="ARBA00008398"/>
    </source>
</evidence>
<evidence type="ECO:0000256" key="7">
    <source>
        <dbReference type="ARBA" id="ARBA00022842"/>
    </source>
</evidence>
<name>A0A5M3MZS7_CONPW</name>
<dbReference type="Pfam" id="PF00004">
    <property type="entry name" value="AAA"/>
    <property type="match status" value="1"/>
</dbReference>
<dbReference type="RefSeq" id="XP_007766210.1">
    <property type="nucleotide sequence ID" value="XM_007768020.1"/>
</dbReference>
<keyword evidence="14" id="KW-1185">Reference proteome</keyword>
<keyword evidence="5 10" id="KW-0547">Nucleotide-binding</keyword>
<feature type="compositionally biased region" description="Polar residues" evidence="11">
    <location>
        <begin position="85"/>
        <end position="95"/>
    </location>
</feature>
<evidence type="ECO:0000313" key="13">
    <source>
        <dbReference type="EMBL" id="EIW84536.1"/>
    </source>
</evidence>
<dbReference type="InterPro" id="IPR050311">
    <property type="entry name" value="ORC1/CDC6"/>
</dbReference>
<keyword evidence="7" id="KW-0460">Magnesium</keyword>
<dbReference type="CDD" id="cd00009">
    <property type="entry name" value="AAA"/>
    <property type="match status" value="1"/>
</dbReference>
<dbReference type="GO" id="GO:0003688">
    <property type="term" value="F:DNA replication origin binding"/>
    <property type="evidence" value="ECO:0007669"/>
    <property type="project" value="UniProtKB-ARBA"/>
</dbReference>
<dbReference type="InterPro" id="IPR003593">
    <property type="entry name" value="AAA+_ATPase"/>
</dbReference>
<dbReference type="PANTHER" id="PTHR10763">
    <property type="entry name" value="CELL DIVISION CONTROL PROTEIN 6-RELATED"/>
    <property type="match status" value="1"/>
</dbReference>
<organism evidence="13 14">
    <name type="scientific">Coniophora puteana (strain RWD-64-598)</name>
    <name type="common">Brown rot fungus</name>
    <dbReference type="NCBI Taxonomy" id="741705"/>
    <lineage>
        <taxon>Eukaryota</taxon>
        <taxon>Fungi</taxon>
        <taxon>Dikarya</taxon>
        <taxon>Basidiomycota</taxon>
        <taxon>Agaricomycotina</taxon>
        <taxon>Agaricomycetes</taxon>
        <taxon>Agaricomycetidae</taxon>
        <taxon>Boletales</taxon>
        <taxon>Coniophorineae</taxon>
        <taxon>Coniophoraceae</taxon>
        <taxon>Coniophora</taxon>
    </lineage>
</organism>
<dbReference type="OrthoDB" id="1926878at2759"/>
<dbReference type="Proteomes" id="UP000053558">
    <property type="component" value="Unassembled WGS sequence"/>
</dbReference>
<evidence type="ECO:0000256" key="10">
    <source>
        <dbReference type="RuleBase" id="RU365058"/>
    </source>
</evidence>
<dbReference type="Pfam" id="PF22606">
    <property type="entry name" value="Cdc6-ORC-like_ATPase_lid"/>
    <property type="match status" value="1"/>
</dbReference>
<dbReference type="GO" id="GO:0016887">
    <property type="term" value="F:ATP hydrolysis activity"/>
    <property type="evidence" value="ECO:0007669"/>
    <property type="project" value="InterPro"/>
</dbReference>
<sequence>MAVPDPTTPRRRSSRFQPVVTPSRHHDSSDAHGSSVYDVRLDRPYHTRVVRPSDLPGGAEWDEDKYQGYHVEFCTEARRRKQQRNKPNSTVQLRNASAHAQGWDLDSDDEHRVEMEVKEDLEGDDTPRKTRLSARVRRKDEGRKEIEGELETFRVGDTVLVETAHKLPSIAVITSIWALINPSRPKEKDVVIKLHWFLRPMQLPTVRAKRIHEPAPNEVYFTLSATASVSPSSLLTHCIVSASPPPSKPSKPTSSRVPRKPQDKPDEYFCQFAVDNTRGLFYTFDWDAHRAHALVAALAHGKTEKAEEEGTEERTNGSRWSVEVKTVRPRRPRDEAGARSLSRSPGPRKRRRLNTIKEADEDAYGSEQGDGAESEAPTESDVAPSDSEDDDEAEVDEEQEDDDDDLDLLRTPSKRKRSRPPSSPTKRTPSKTKTSTTPKSTPRTPRKSRTHIAAPTPYSKAALRARARAQGQGRKHRERDPGDARGAQGYYTAADLSNVPPDPWLRAQQALHVAARPGALPCRDEEFGKIMRAVEGLVEEGSGGCVYISGVPGTGKTATVHAVVRELKRRAENNESNPFTYVEINGLRVPEPAAAYTQLWTTLSADSDASTRISSKEALKRLHRHFAAGGAAGPRCATVVLMDELDQLVTAKQDVVYNFFNWPTIAGSKLVVLAVANTMDLPERVMSGRVRSRLGMSRINFQPYKREQLVSIIESRLALAAASLTDAKDASLSTTAVLSADAIRFASSKTASISGDARRVLDVCRRAVELAAQDRRCASMNDITEVVKAMQGSATALWMKGCSLHERLVLAAIVRVVKNEGVEEVPWAEVRRQHALYVDALIADNEPAYKPSAGELGIVLDGLLATRAVLLEDEAPGGVFRAMGERRVVLNIEQGEVERVLGDVGGQRWKNALGG</sequence>
<feature type="domain" description="BAH" evidence="12">
    <location>
        <begin position="151"/>
        <end position="285"/>
    </location>
</feature>
<dbReference type="FunFam" id="3.40.50.300:FF:000199">
    <property type="entry name" value="Origin recognition complex subunit 1"/>
    <property type="match status" value="1"/>
</dbReference>
<comment type="caution">
    <text evidence="13">The sequence shown here is derived from an EMBL/GenBank/DDBJ whole genome shotgun (WGS) entry which is preliminary data.</text>
</comment>
<evidence type="ECO:0000256" key="6">
    <source>
        <dbReference type="ARBA" id="ARBA00022840"/>
    </source>
</evidence>
<keyword evidence="13" id="KW-0378">Hydrolase</keyword>
<feature type="compositionally biased region" description="Acidic residues" evidence="11">
    <location>
        <begin position="386"/>
        <end position="406"/>
    </location>
</feature>
<dbReference type="InterPro" id="IPR003959">
    <property type="entry name" value="ATPase_AAA_core"/>
</dbReference>
<feature type="region of interest" description="Disordered" evidence="11">
    <location>
        <begin position="240"/>
        <end position="264"/>
    </location>
</feature>
<feature type="region of interest" description="Disordered" evidence="11">
    <location>
        <begin position="78"/>
        <end position="109"/>
    </location>
</feature>
<feature type="compositionally biased region" description="Basic residues" evidence="11">
    <location>
        <begin position="463"/>
        <end position="477"/>
    </location>
</feature>
<dbReference type="GO" id="GO:0003682">
    <property type="term" value="F:chromatin binding"/>
    <property type="evidence" value="ECO:0007669"/>
    <property type="project" value="InterPro"/>
</dbReference>
<evidence type="ECO:0000256" key="5">
    <source>
        <dbReference type="ARBA" id="ARBA00022741"/>
    </source>
</evidence>
<comment type="similarity">
    <text evidence="2 10">Belongs to the ORC1 family.</text>
</comment>
<protein>
    <recommendedName>
        <fullName evidence="10">Origin recognition complex subunit 1</fullName>
    </recommendedName>
</protein>
<dbReference type="GO" id="GO:0033314">
    <property type="term" value="P:mitotic DNA replication checkpoint signaling"/>
    <property type="evidence" value="ECO:0007669"/>
    <property type="project" value="TreeGrafter"/>
</dbReference>
<dbReference type="GeneID" id="19202876"/>
<feature type="compositionally biased region" description="Low complexity" evidence="11">
    <location>
        <begin position="424"/>
        <end position="443"/>
    </location>
</feature>
<dbReference type="GO" id="GO:0005524">
    <property type="term" value="F:ATP binding"/>
    <property type="evidence" value="ECO:0007669"/>
    <property type="project" value="UniProtKB-KW"/>
</dbReference>
<comment type="subunit">
    <text evidence="10">ORC is composed of six subunits.</text>
</comment>
<dbReference type="AlphaFoldDB" id="A0A5M3MZS7"/>
<reference evidence="14" key="1">
    <citation type="journal article" date="2012" name="Science">
        <title>The Paleozoic origin of enzymatic lignin decomposition reconstructed from 31 fungal genomes.</title>
        <authorList>
            <person name="Floudas D."/>
            <person name="Binder M."/>
            <person name="Riley R."/>
            <person name="Barry K."/>
            <person name="Blanchette R.A."/>
            <person name="Henrissat B."/>
            <person name="Martinez A.T."/>
            <person name="Otillar R."/>
            <person name="Spatafora J.W."/>
            <person name="Yadav J.S."/>
            <person name="Aerts A."/>
            <person name="Benoit I."/>
            <person name="Boyd A."/>
            <person name="Carlson A."/>
            <person name="Copeland A."/>
            <person name="Coutinho P.M."/>
            <person name="de Vries R.P."/>
            <person name="Ferreira P."/>
            <person name="Findley K."/>
            <person name="Foster B."/>
            <person name="Gaskell J."/>
            <person name="Glotzer D."/>
            <person name="Gorecki P."/>
            <person name="Heitman J."/>
            <person name="Hesse C."/>
            <person name="Hori C."/>
            <person name="Igarashi K."/>
            <person name="Jurgens J.A."/>
            <person name="Kallen N."/>
            <person name="Kersten P."/>
            <person name="Kohler A."/>
            <person name="Kuees U."/>
            <person name="Kumar T.K.A."/>
            <person name="Kuo A."/>
            <person name="LaButti K."/>
            <person name="Larrondo L.F."/>
            <person name="Lindquist E."/>
            <person name="Ling A."/>
            <person name="Lombard V."/>
            <person name="Lucas S."/>
            <person name="Lundell T."/>
            <person name="Martin R."/>
            <person name="McLaughlin D.J."/>
            <person name="Morgenstern I."/>
            <person name="Morin E."/>
            <person name="Murat C."/>
            <person name="Nagy L.G."/>
            <person name="Nolan M."/>
            <person name="Ohm R.A."/>
            <person name="Patyshakuliyeva A."/>
            <person name="Rokas A."/>
            <person name="Ruiz-Duenas F.J."/>
            <person name="Sabat G."/>
            <person name="Salamov A."/>
            <person name="Samejima M."/>
            <person name="Schmutz J."/>
            <person name="Slot J.C."/>
            <person name="St John F."/>
            <person name="Stenlid J."/>
            <person name="Sun H."/>
            <person name="Sun S."/>
            <person name="Syed K."/>
            <person name="Tsang A."/>
            <person name="Wiebenga A."/>
            <person name="Young D."/>
            <person name="Pisabarro A."/>
            <person name="Eastwood D.C."/>
            <person name="Martin F."/>
            <person name="Cullen D."/>
            <person name="Grigoriev I.V."/>
            <person name="Hibbett D.S."/>
        </authorList>
    </citation>
    <scope>NUCLEOTIDE SEQUENCE [LARGE SCALE GENOMIC DNA]</scope>
    <source>
        <strain evidence="14">RWD-64-598 SS2</strain>
    </source>
</reference>
<dbReference type="SUPFAM" id="SSF52540">
    <property type="entry name" value="P-loop containing nucleoside triphosphate hydrolases"/>
    <property type="match status" value="1"/>
</dbReference>
<dbReference type="InterPro" id="IPR043151">
    <property type="entry name" value="BAH_sf"/>
</dbReference>
<dbReference type="PANTHER" id="PTHR10763:SF23">
    <property type="entry name" value="ORIGIN RECOGNITION COMPLEX SUBUNIT 1"/>
    <property type="match status" value="1"/>
</dbReference>
<dbReference type="GO" id="GO:0046872">
    <property type="term" value="F:metal ion binding"/>
    <property type="evidence" value="ECO:0007669"/>
    <property type="project" value="UniProtKB-KW"/>
</dbReference>
<gene>
    <name evidence="13" type="ORF">CONPUDRAFT_151551</name>
</gene>
<dbReference type="PROSITE" id="PS51038">
    <property type="entry name" value="BAH"/>
    <property type="match status" value="1"/>
</dbReference>
<evidence type="ECO:0000256" key="3">
    <source>
        <dbReference type="ARBA" id="ARBA00022705"/>
    </source>
</evidence>
<dbReference type="Gene3D" id="1.10.8.60">
    <property type="match status" value="1"/>
</dbReference>
<dbReference type="GO" id="GO:0006270">
    <property type="term" value="P:DNA replication initiation"/>
    <property type="evidence" value="ECO:0007669"/>
    <property type="project" value="TreeGrafter"/>
</dbReference>
<feature type="region of interest" description="Disordered" evidence="11">
    <location>
        <begin position="301"/>
        <end position="487"/>
    </location>
</feature>
<dbReference type="SMART" id="SM00439">
    <property type="entry name" value="BAH"/>
    <property type="match status" value="1"/>
</dbReference>
<dbReference type="KEGG" id="cput:CONPUDRAFT_151551"/>
<dbReference type="GO" id="GO:0005664">
    <property type="term" value="C:nuclear origin of replication recognition complex"/>
    <property type="evidence" value="ECO:0007669"/>
    <property type="project" value="TreeGrafter"/>
</dbReference>
<feature type="region of interest" description="Disordered" evidence="11">
    <location>
        <begin position="1"/>
        <end position="62"/>
    </location>
</feature>
<keyword evidence="6 10" id="KW-0067">ATP-binding</keyword>
<evidence type="ECO:0000313" key="14">
    <source>
        <dbReference type="Proteomes" id="UP000053558"/>
    </source>
</evidence>
<comment type="function">
    <text evidence="10">Component of the origin recognition complex (ORC) that binds origins of replication. DNA-binding is ATP-dependent, however specific DNA sequences that define origins of replication have not been identified so far. ORC is required to assemble the pre-replication complex necessary to initiate DNA replication.</text>
</comment>
<keyword evidence="8 10" id="KW-0238">DNA-binding</keyword>
<dbReference type="Gene3D" id="3.40.50.300">
    <property type="entry name" value="P-loop containing nucleotide triphosphate hydrolases"/>
    <property type="match status" value="1"/>
</dbReference>
<proteinExistence type="inferred from homology"/>
<evidence type="ECO:0000256" key="8">
    <source>
        <dbReference type="ARBA" id="ARBA00023125"/>
    </source>
</evidence>
<evidence type="ECO:0000256" key="1">
    <source>
        <dbReference type="ARBA" id="ARBA00004123"/>
    </source>
</evidence>
<dbReference type="InterPro" id="IPR054425">
    <property type="entry name" value="Cdc6_ORC1-like_ATPase_lid"/>
</dbReference>
<evidence type="ECO:0000256" key="11">
    <source>
        <dbReference type="SAM" id="MobiDB-lite"/>
    </source>
</evidence>
<dbReference type="EMBL" id="JH711575">
    <property type="protein sequence ID" value="EIW84536.1"/>
    <property type="molecule type" value="Genomic_DNA"/>
</dbReference>
<evidence type="ECO:0000256" key="4">
    <source>
        <dbReference type="ARBA" id="ARBA00022723"/>
    </source>
</evidence>
<dbReference type="Gene3D" id="2.30.30.490">
    <property type="match status" value="1"/>
</dbReference>
<evidence type="ECO:0000256" key="9">
    <source>
        <dbReference type="ARBA" id="ARBA00023242"/>
    </source>
</evidence>
<keyword evidence="4" id="KW-0479">Metal-binding</keyword>